<feature type="coiled-coil region" evidence="1">
    <location>
        <begin position="776"/>
        <end position="825"/>
    </location>
</feature>
<feature type="region of interest" description="Disordered" evidence="2">
    <location>
        <begin position="100"/>
        <end position="190"/>
    </location>
</feature>
<feature type="region of interest" description="Disordered" evidence="2">
    <location>
        <begin position="208"/>
        <end position="239"/>
    </location>
</feature>
<dbReference type="AlphaFoldDB" id="A0A2G9UVU0"/>
<protein>
    <recommendedName>
        <fullName evidence="3">aECM cysteine-cradle domain-containing protein</fullName>
    </recommendedName>
</protein>
<evidence type="ECO:0000313" key="5">
    <source>
        <dbReference type="Proteomes" id="UP000230423"/>
    </source>
</evidence>
<feature type="compositionally biased region" description="Low complexity" evidence="2">
    <location>
        <begin position="661"/>
        <end position="670"/>
    </location>
</feature>
<feature type="compositionally biased region" description="Polar residues" evidence="2">
    <location>
        <begin position="328"/>
        <end position="351"/>
    </location>
</feature>
<keyword evidence="1" id="KW-0175">Coiled coil</keyword>
<feature type="compositionally biased region" description="Low complexity" evidence="2">
    <location>
        <begin position="458"/>
        <end position="473"/>
    </location>
</feature>
<reference evidence="4 5" key="1">
    <citation type="submission" date="2015-09" db="EMBL/GenBank/DDBJ databases">
        <title>Draft genome of the parasitic nematode Teladorsagia circumcincta isolate WARC Sus (inbred).</title>
        <authorList>
            <person name="Mitreva M."/>
        </authorList>
    </citation>
    <scope>NUCLEOTIDE SEQUENCE [LARGE SCALE GENOMIC DNA]</scope>
    <source>
        <strain evidence="4 5">S</strain>
    </source>
</reference>
<feature type="compositionally biased region" description="Polar residues" evidence="2">
    <location>
        <begin position="299"/>
        <end position="320"/>
    </location>
</feature>
<sequence>MLMEVGVSHSLSVVHRGFLFNAFTEFRIAKQIKHNTCLCQCRCVPEKMDLFGNRPAAGSSRESLEVDDNAAKDQQKLKTSMVQELAAATTQPFNVTLSTTLSTPSTTTPKVTESVPVTLPTTTESTKETPEIEHNSTTSVAAAETTSGTSPSTSTSTTVSSTSELPLSSPAAANATGSITPAGEDASTSAPEVLDSIDAKAVINKEDIPASATTLTPDPTTTSGEENETSETVGVSSTTTEATTKAIITESMEAIETTLRQHTTELMESSTVTSLGTSDEETTPTVEATIPENPEDRAATTTEPSEAGENETSATELTTVTKEESDHSQTTQSNGDVTSAETSTDKASSSEESLDSTIGEAENNEDGPVLKVGAQDETPEFAWNMTTPETLIEKVEFIQSRKDLPERWRGLVLRLKKKLEALKAQKEVLKSLSTSTPFSAEGDESKEYTEITATDEPSSGTSKTKSFSTATEATTRDLAASSTSDKSTDEHETTTVRELSTIASEDSTTAISPSSTESPRTSSSEPEDISSETKHESDDEDLNSTPPKPTSTKTEQSTETSLETTTASESTVYTTLKDVTITTPSFGSSPTTVPATEASTTMEPPTEGTTMSASHATTETEVTTEVFPEGTPENAQKVGSFVVLNPAAVSSSEADEEAGYSQKSSSPSDSIQEATTASLPADTSDSSIPFTIGEPPKQTNLFSSILKDIIGRAPQAARATESTPLTTDDTSSMQKTDDFEKRIREERIRFEQAKHLREQQQRLDEQQGTETDRVLREELKRRSEEMQKRLEEQKATELRHQLVVEEQQRLEEERLRKIAEEKEAKEFAELTSTIVPALETTSMQTRYRLRPSQCAAINKFTRVFHITNPSSWIAKNCQFAKR</sequence>
<dbReference type="Proteomes" id="UP000230423">
    <property type="component" value="Unassembled WGS sequence"/>
</dbReference>
<feature type="compositionally biased region" description="Low complexity" evidence="2">
    <location>
        <begin position="550"/>
        <end position="575"/>
    </location>
</feature>
<evidence type="ECO:0000256" key="2">
    <source>
        <dbReference type="SAM" id="MobiDB-lite"/>
    </source>
</evidence>
<feature type="region of interest" description="Disordered" evidence="2">
    <location>
        <begin position="428"/>
        <end position="696"/>
    </location>
</feature>
<feature type="region of interest" description="Disordered" evidence="2">
    <location>
        <begin position="714"/>
        <end position="737"/>
    </location>
</feature>
<feature type="compositionally biased region" description="Polar residues" evidence="2">
    <location>
        <begin position="671"/>
        <end position="689"/>
    </location>
</feature>
<feature type="domain" description="aECM cysteine-cradle" evidence="3">
    <location>
        <begin position="851"/>
        <end position="881"/>
    </location>
</feature>
<keyword evidence="5" id="KW-1185">Reference proteome</keyword>
<gene>
    <name evidence="4" type="ORF">TELCIR_03709</name>
</gene>
<feature type="compositionally biased region" description="Low complexity" evidence="2">
    <location>
        <begin position="213"/>
        <end position="239"/>
    </location>
</feature>
<feature type="compositionally biased region" description="Basic and acidic residues" evidence="2">
    <location>
        <begin position="125"/>
        <end position="134"/>
    </location>
</feature>
<feature type="region of interest" description="Disordered" evidence="2">
    <location>
        <begin position="263"/>
        <end position="381"/>
    </location>
</feature>
<feature type="compositionally biased region" description="Polar residues" evidence="2">
    <location>
        <begin position="720"/>
        <end position="734"/>
    </location>
</feature>
<dbReference type="OrthoDB" id="5877974at2759"/>
<dbReference type="InterPro" id="IPR055352">
    <property type="entry name" value="CCD_aECM"/>
</dbReference>
<proteinExistence type="predicted"/>
<feature type="compositionally biased region" description="Low complexity" evidence="2">
    <location>
        <begin position="512"/>
        <end position="524"/>
    </location>
</feature>
<feature type="compositionally biased region" description="Basic and acidic residues" evidence="2">
    <location>
        <begin position="486"/>
        <end position="495"/>
    </location>
</feature>
<dbReference type="Pfam" id="PF23626">
    <property type="entry name" value="CCD_aECM"/>
    <property type="match status" value="1"/>
</dbReference>
<feature type="compositionally biased region" description="Low complexity" evidence="2">
    <location>
        <begin position="136"/>
        <end position="176"/>
    </location>
</feature>
<organism evidence="4 5">
    <name type="scientific">Teladorsagia circumcincta</name>
    <name type="common">Brown stomach worm</name>
    <name type="synonym">Ostertagia circumcincta</name>
    <dbReference type="NCBI Taxonomy" id="45464"/>
    <lineage>
        <taxon>Eukaryota</taxon>
        <taxon>Metazoa</taxon>
        <taxon>Ecdysozoa</taxon>
        <taxon>Nematoda</taxon>
        <taxon>Chromadorea</taxon>
        <taxon>Rhabditida</taxon>
        <taxon>Rhabditina</taxon>
        <taxon>Rhabditomorpha</taxon>
        <taxon>Strongyloidea</taxon>
        <taxon>Trichostrongylidae</taxon>
        <taxon>Teladorsagia</taxon>
    </lineage>
</organism>
<feature type="compositionally biased region" description="Polar residues" evidence="2">
    <location>
        <begin position="263"/>
        <end position="277"/>
    </location>
</feature>
<evidence type="ECO:0000259" key="3">
    <source>
        <dbReference type="Pfam" id="PF23626"/>
    </source>
</evidence>
<feature type="compositionally biased region" description="Low complexity" evidence="2">
    <location>
        <begin position="599"/>
        <end position="633"/>
    </location>
</feature>
<evidence type="ECO:0000256" key="1">
    <source>
        <dbReference type="SAM" id="Coils"/>
    </source>
</evidence>
<name>A0A2G9UVU0_TELCI</name>
<feature type="compositionally biased region" description="Polar residues" evidence="2">
    <location>
        <begin position="580"/>
        <end position="598"/>
    </location>
</feature>
<evidence type="ECO:0000313" key="4">
    <source>
        <dbReference type="EMBL" id="PIO74286.1"/>
    </source>
</evidence>
<dbReference type="EMBL" id="KZ345305">
    <property type="protein sequence ID" value="PIO74286.1"/>
    <property type="molecule type" value="Genomic_DNA"/>
</dbReference>
<accession>A0A2G9UVU0</accession>
<feature type="compositionally biased region" description="Low complexity" evidence="2">
    <location>
        <begin position="100"/>
        <end position="124"/>
    </location>
</feature>
<feature type="compositionally biased region" description="Polar residues" evidence="2">
    <location>
        <begin position="496"/>
        <end position="511"/>
    </location>
</feature>